<reference evidence="3 4" key="1">
    <citation type="journal article" date="2023" name="Arcadia Sci">
        <title>De novo assembly of a long-read Amblyomma americanum tick genome.</title>
        <authorList>
            <person name="Chou S."/>
            <person name="Poskanzer K.E."/>
            <person name="Rollins M."/>
            <person name="Thuy-Boun P.S."/>
        </authorList>
    </citation>
    <scope>NUCLEOTIDE SEQUENCE [LARGE SCALE GENOMIC DNA]</scope>
    <source>
        <strain evidence="3">F_SG_1</strain>
        <tissue evidence="3">Salivary glands</tissue>
    </source>
</reference>
<name>A0AAQ4FS39_AMBAM</name>
<feature type="region of interest" description="Disordered" evidence="1">
    <location>
        <begin position="560"/>
        <end position="603"/>
    </location>
</feature>
<feature type="compositionally biased region" description="Polar residues" evidence="1">
    <location>
        <begin position="70"/>
        <end position="82"/>
    </location>
</feature>
<evidence type="ECO:0000313" key="4">
    <source>
        <dbReference type="Proteomes" id="UP001321473"/>
    </source>
</evidence>
<evidence type="ECO:0000256" key="2">
    <source>
        <dbReference type="SAM" id="SignalP"/>
    </source>
</evidence>
<proteinExistence type="predicted"/>
<evidence type="ECO:0008006" key="5">
    <source>
        <dbReference type="Google" id="ProtNLM"/>
    </source>
</evidence>
<accession>A0AAQ4FS39</accession>
<feature type="compositionally biased region" description="Basic residues" evidence="1">
    <location>
        <begin position="265"/>
        <end position="276"/>
    </location>
</feature>
<feature type="compositionally biased region" description="Basic and acidic residues" evidence="1">
    <location>
        <begin position="579"/>
        <end position="588"/>
    </location>
</feature>
<dbReference type="EMBL" id="JARKHS020000038">
    <property type="protein sequence ID" value="KAK8789205.1"/>
    <property type="molecule type" value="Genomic_DNA"/>
</dbReference>
<feature type="region of interest" description="Disordered" evidence="1">
    <location>
        <begin position="403"/>
        <end position="445"/>
    </location>
</feature>
<feature type="compositionally biased region" description="Basic and acidic residues" evidence="1">
    <location>
        <begin position="470"/>
        <end position="483"/>
    </location>
</feature>
<feature type="compositionally biased region" description="Polar residues" evidence="1">
    <location>
        <begin position="563"/>
        <end position="578"/>
    </location>
</feature>
<feature type="compositionally biased region" description="Basic residues" evidence="1">
    <location>
        <begin position="233"/>
        <end position="242"/>
    </location>
</feature>
<comment type="caution">
    <text evidence="3">The sequence shown here is derived from an EMBL/GenBank/DDBJ whole genome shotgun (WGS) entry which is preliminary data.</text>
</comment>
<feature type="region of interest" description="Disordered" evidence="1">
    <location>
        <begin position="54"/>
        <end position="89"/>
    </location>
</feature>
<feature type="compositionally biased region" description="Polar residues" evidence="1">
    <location>
        <begin position="191"/>
        <end position="225"/>
    </location>
</feature>
<keyword evidence="2" id="KW-0732">Signal</keyword>
<organism evidence="3 4">
    <name type="scientific">Amblyomma americanum</name>
    <name type="common">Lone star tick</name>
    <dbReference type="NCBI Taxonomy" id="6943"/>
    <lineage>
        <taxon>Eukaryota</taxon>
        <taxon>Metazoa</taxon>
        <taxon>Ecdysozoa</taxon>
        <taxon>Arthropoda</taxon>
        <taxon>Chelicerata</taxon>
        <taxon>Arachnida</taxon>
        <taxon>Acari</taxon>
        <taxon>Parasitiformes</taxon>
        <taxon>Ixodida</taxon>
        <taxon>Ixodoidea</taxon>
        <taxon>Ixodidae</taxon>
        <taxon>Amblyomminae</taxon>
        <taxon>Amblyomma</taxon>
    </lineage>
</organism>
<gene>
    <name evidence="3" type="ORF">V5799_021016</name>
</gene>
<feature type="signal peptide" evidence="2">
    <location>
        <begin position="1"/>
        <end position="15"/>
    </location>
</feature>
<keyword evidence="4" id="KW-1185">Reference proteome</keyword>
<feature type="chain" id="PRO_5043048265" description="Secreted protein" evidence="2">
    <location>
        <begin position="16"/>
        <end position="706"/>
    </location>
</feature>
<dbReference type="AlphaFoldDB" id="A0AAQ4FS39"/>
<sequence>MLLPAVCAVLTAIQSFPLEEWQAASVDEYAGRARKTATADVSSKLGWNLHVQPLGNKARHKPKSVKNYDGGSSTLHSISKTATPGKPPHLDSATLKTLLAEADRFVDALNKQLKPTNATGRPAPKTKPRNTDTTLKFGKSKGTTSLPSVSFLPHERKPTSTAKPSCEKGKYPPIGSGVSRIHKSGDAAVLTNDTGRTASSSASMDINPGPTSRPTLNGSVVNQFASPPPLNQSKKHGSRAAHQKPSARIIESTRTSPNPAVTPPKNRRRLRVRPKSTRPPAQPQPVDLLKSRAVGTEPSATHLFDRVNNTKNDATLTPKAASNSSKPKRLRRRKKRPKLNLFQPRSRQPAAVQNWTSAPGRCRTAEVWRLSGRCGNVTVNVERPGQRQRPEDHMTESSVVRPRIYGLNPGAGSGDRGSHFSQPTTRGSRHFHRPPVYRESHESREDYYDYSPEYHDDYFSGESLEDFSDEASRETGRDDRDAVGPDAPSEGQSLPKTDANTTVEEAKSNTEARKTIGETVRFNTTSANGNPGVEDSATPSATRSHLLRGTEEGFKLLIHEDSNLPSGDLTQTTTNSTAAEEKPDRSPREIQPPPTDPTPEAASDLTAMYPGVQVTRASASVLDEVQEASSDRRDKGGGMSSGYFSFAEVPAPGHHRFGYRKGNDQHFTGRLELADGPHVKAVVVWADRKGGYGKHIWDYNHKDHKD</sequence>
<feature type="compositionally biased region" description="Basic and acidic residues" evidence="1">
    <location>
        <begin position="436"/>
        <end position="445"/>
    </location>
</feature>
<feature type="compositionally biased region" description="Polar residues" evidence="1">
    <location>
        <begin position="307"/>
        <end position="325"/>
    </location>
</feature>
<evidence type="ECO:0000313" key="3">
    <source>
        <dbReference type="EMBL" id="KAK8789205.1"/>
    </source>
</evidence>
<feature type="compositionally biased region" description="Polar residues" evidence="1">
    <location>
        <begin position="490"/>
        <end position="503"/>
    </location>
</feature>
<evidence type="ECO:0000256" key="1">
    <source>
        <dbReference type="SAM" id="MobiDB-lite"/>
    </source>
</evidence>
<feature type="compositionally biased region" description="Basic and acidic residues" evidence="1">
    <location>
        <begin position="504"/>
        <end position="516"/>
    </location>
</feature>
<feature type="region of interest" description="Disordered" evidence="1">
    <location>
        <begin position="114"/>
        <end position="357"/>
    </location>
</feature>
<feature type="region of interest" description="Disordered" evidence="1">
    <location>
        <begin position="466"/>
        <end position="544"/>
    </location>
</feature>
<protein>
    <recommendedName>
        <fullName evidence="5">Secreted protein</fullName>
    </recommendedName>
</protein>
<dbReference type="Proteomes" id="UP001321473">
    <property type="component" value="Unassembled WGS sequence"/>
</dbReference>
<feature type="compositionally biased region" description="Basic residues" evidence="1">
    <location>
        <begin position="326"/>
        <end position="338"/>
    </location>
</feature>
<feature type="compositionally biased region" description="Polar residues" evidence="1">
    <location>
        <begin position="343"/>
        <end position="357"/>
    </location>
</feature>